<dbReference type="Proteomes" id="UP000829685">
    <property type="component" value="Unassembled WGS sequence"/>
</dbReference>
<protein>
    <submittedName>
        <fullName evidence="2">Uncharacterized protein</fullName>
    </submittedName>
</protein>
<dbReference type="OrthoDB" id="4774766at2759"/>
<evidence type="ECO:0000313" key="2">
    <source>
        <dbReference type="EMBL" id="KAI1875451.1"/>
    </source>
</evidence>
<dbReference type="EMBL" id="JAFIMR010000008">
    <property type="protein sequence ID" value="KAI1875451.1"/>
    <property type="molecule type" value="Genomic_DNA"/>
</dbReference>
<proteinExistence type="predicted"/>
<evidence type="ECO:0000313" key="3">
    <source>
        <dbReference type="Proteomes" id="UP000829685"/>
    </source>
</evidence>
<dbReference type="AlphaFoldDB" id="A0A9P9WR52"/>
<reference evidence="2" key="1">
    <citation type="submission" date="2021-03" db="EMBL/GenBank/DDBJ databases">
        <title>Revisited historic fungal species revealed as producer of novel bioactive compounds through whole genome sequencing and comparative genomics.</title>
        <authorList>
            <person name="Vignolle G.A."/>
            <person name="Hochenegger N."/>
            <person name="Mach R.L."/>
            <person name="Mach-Aigner A.R."/>
            <person name="Javad Rahimi M."/>
            <person name="Salim K.A."/>
            <person name="Chan C.M."/>
            <person name="Lim L.B.L."/>
            <person name="Cai F."/>
            <person name="Druzhinina I.S."/>
            <person name="U'Ren J.M."/>
            <person name="Derntl C."/>
        </authorList>
    </citation>
    <scope>NUCLEOTIDE SEQUENCE</scope>
    <source>
        <strain evidence="2">TUCIM 5799</strain>
    </source>
</reference>
<sequence>MTQAAPLTRLNLEALSAMSPHKRAYYYGGGGGSACSSMSAEEEEEDAASLFSAAESSPSSASSAPEDEPAPSTVADASGELITVYSSLDQAVRYSLLRVETERRRQEQSRSGFLAEAAATTATVTTTTAAAAAGSFRPVEAAAAEQTGDGEDVDEDAYFSMG</sequence>
<gene>
    <name evidence="2" type="ORF">JX265_004509</name>
</gene>
<feature type="compositionally biased region" description="Low complexity" evidence="1">
    <location>
        <begin position="48"/>
        <end position="64"/>
    </location>
</feature>
<feature type="region of interest" description="Disordered" evidence="1">
    <location>
        <begin position="30"/>
        <end position="77"/>
    </location>
</feature>
<keyword evidence="3" id="KW-1185">Reference proteome</keyword>
<name>A0A9P9WR52_9PEZI</name>
<feature type="compositionally biased region" description="Acidic residues" evidence="1">
    <location>
        <begin position="148"/>
        <end position="162"/>
    </location>
</feature>
<evidence type="ECO:0000256" key="1">
    <source>
        <dbReference type="SAM" id="MobiDB-lite"/>
    </source>
</evidence>
<organism evidence="2 3">
    <name type="scientific">Neoarthrinium moseri</name>
    <dbReference type="NCBI Taxonomy" id="1658444"/>
    <lineage>
        <taxon>Eukaryota</taxon>
        <taxon>Fungi</taxon>
        <taxon>Dikarya</taxon>
        <taxon>Ascomycota</taxon>
        <taxon>Pezizomycotina</taxon>
        <taxon>Sordariomycetes</taxon>
        <taxon>Xylariomycetidae</taxon>
        <taxon>Amphisphaeriales</taxon>
        <taxon>Apiosporaceae</taxon>
        <taxon>Neoarthrinium</taxon>
    </lineage>
</organism>
<comment type="caution">
    <text evidence="2">The sequence shown here is derived from an EMBL/GenBank/DDBJ whole genome shotgun (WGS) entry which is preliminary data.</text>
</comment>
<feature type="region of interest" description="Disordered" evidence="1">
    <location>
        <begin position="129"/>
        <end position="162"/>
    </location>
</feature>
<accession>A0A9P9WR52</accession>